<dbReference type="PANTHER" id="PTHR45753:SF3">
    <property type="entry name" value="ORNITHINE TRANSCARBAMYLASE, MITOCHONDRIAL"/>
    <property type="match status" value="1"/>
</dbReference>
<keyword evidence="1 2" id="KW-0808">Transferase</keyword>
<comment type="caution">
    <text evidence="4">The sequence shown here is derived from an EMBL/GenBank/DDBJ whole genome shotgun (WGS) entry which is preliminary data.</text>
</comment>
<gene>
    <name evidence="4" type="ORF">DRZ78_03885</name>
</gene>
<protein>
    <recommendedName>
        <fullName evidence="3">Aspartate/ornithine carbamoyltransferase Asp/Orn-binding domain-containing protein</fullName>
    </recommendedName>
</protein>
<dbReference type="Pfam" id="PF00185">
    <property type="entry name" value="OTCace"/>
    <property type="match status" value="1"/>
</dbReference>
<dbReference type="PANTHER" id="PTHR45753">
    <property type="entry name" value="ORNITHINE CARBAMOYLTRANSFERASE, MITOCHONDRIAL"/>
    <property type="match status" value="1"/>
</dbReference>
<dbReference type="AlphaFoldDB" id="A0A662D171"/>
<reference evidence="4 5" key="1">
    <citation type="submission" date="2018-06" db="EMBL/GenBank/DDBJ databases">
        <title>Extensive metabolic versatility and redundancy in microbially diverse, dynamic hydrothermal sediments.</title>
        <authorList>
            <person name="Dombrowski N."/>
            <person name="Teske A."/>
            <person name="Baker B.J."/>
        </authorList>
    </citation>
    <scope>NUCLEOTIDE SEQUENCE [LARGE SCALE GENOMIC DNA]</scope>
    <source>
        <strain evidence="4">B7_G13</strain>
    </source>
</reference>
<name>A0A662D171_UNCAE</name>
<dbReference type="GO" id="GO:0016597">
    <property type="term" value="F:amino acid binding"/>
    <property type="evidence" value="ECO:0007669"/>
    <property type="project" value="InterPro"/>
</dbReference>
<dbReference type="Gene3D" id="3.40.50.1370">
    <property type="entry name" value="Aspartate/ornithine carbamoyltransferase"/>
    <property type="match status" value="1"/>
</dbReference>
<comment type="similarity">
    <text evidence="2">Belongs to the aspartate/ornithine carbamoyltransferase superfamily.</text>
</comment>
<feature type="non-terminal residue" evidence="4">
    <location>
        <position position="1"/>
    </location>
</feature>
<evidence type="ECO:0000259" key="3">
    <source>
        <dbReference type="Pfam" id="PF00185"/>
    </source>
</evidence>
<dbReference type="PRINTS" id="PR00100">
    <property type="entry name" value="AOTCASE"/>
</dbReference>
<evidence type="ECO:0000313" key="4">
    <source>
        <dbReference type="EMBL" id="RLE06914.1"/>
    </source>
</evidence>
<sequence length="85" mass="10102">AEREERKKVFRPYQVNTNLLKRAKKDVLIMHCLPAHRGEEITDEVIDGKNSIVFEQAENRLHLQKAILVEWLKPPLRQREARGRF</sequence>
<dbReference type="EMBL" id="QMPY01000137">
    <property type="protein sequence ID" value="RLE06914.1"/>
    <property type="molecule type" value="Genomic_DNA"/>
</dbReference>
<organism evidence="4 5">
    <name type="scientific">Aerophobetes bacterium</name>
    <dbReference type="NCBI Taxonomy" id="2030807"/>
    <lineage>
        <taxon>Bacteria</taxon>
        <taxon>Candidatus Aerophobota</taxon>
    </lineage>
</organism>
<dbReference type="GO" id="GO:0004585">
    <property type="term" value="F:ornithine carbamoyltransferase activity"/>
    <property type="evidence" value="ECO:0007669"/>
    <property type="project" value="TreeGrafter"/>
</dbReference>
<evidence type="ECO:0000256" key="2">
    <source>
        <dbReference type="RuleBase" id="RU003634"/>
    </source>
</evidence>
<dbReference type="SUPFAM" id="SSF53671">
    <property type="entry name" value="Aspartate/ornithine carbamoyltransferase"/>
    <property type="match status" value="1"/>
</dbReference>
<evidence type="ECO:0000256" key="1">
    <source>
        <dbReference type="ARBA" id="ARBA00022679"/>
    </source>
</evidence>
<evidence type="ECO:0000313" key="5">
    <source>
        <dbReference type="Proteomes" id="UP000277457"/>
    </source>
</evidence>
<dbReference type="GO" id="GO:0019240">
    <property type="term" value="P:citrulline biosynthetic process"/>
    <property type="evidence" value="ECO:0007669"/>
    <property type="project" value="TreeGrafter"/>
</dbReference>
<proteinExistence type="inferred from homology"/>
<dbReference type="GO" id="GO:0042450">
    <property type="term" value="P:L-arginine biosynthetic process via ornithine"/>
    <property type="evidence" value="ECO:0007669"/>
    <property type="project" value="TreeGrafter"/>
</dbReference>
<accession>A0A662D171</accession>
<dbReference type="InterPro" id="IPR006131">
    <property type="entry name" value="Asp_carbamoyltransf_Asp/Orn-bd"/>
</dbReference>
<dbReference type="InterPro" id="IPR006130">
    <property type="entry name" value="Asp/Orn_carbamoylTrfase"/>
</dbReference>
<feature type="domain" description="Aspartate/ornithine carbamoyltransferase Asp/Orn-binding" evidence="3">
    <location>
        <begin position="2"/>
        <end position="69"/>
    </location>
</feature>
<dbReference type="Proteomes" id="UP000277457">
    <property type="component" value="Unassembled WGS sequence"/>
</dbReference>
<dbReference type="InterPro" id="IPR036901">
    <property type="entry name" value="Asp/Orn_carbamoylTrfase_sf"/>
</dbReference>